<dbReference type="InterPro" id="IPR032474">
    <property type="entry name" value="Argonaute_N"/>
</dbReference>
<feature type="compositionally biased region" description="Gly residues" evidence="1">
    <location>
        <begin position="57"/>
        <end position="67"/>
    </location>
</feature>
<dbReference type="InterPro" id="IPR014811">
    <property type="entry name" value="ArgoL1"/>
</dbReference>
<feature type="domain" description="PAZ" evidence="2">
    <location>
        <begin position="321"/>
        <end position="431"/>
    </location>
</feature>
<comment type="caution">
    <text evidence="4">The sequence shown here is derived from an EMBL/GenBank/DDBJ whole genome shotgun (WGS) entry which is preliminary data.</text>
</comment>
<dbReference type="EMBL" id="CAJMWT010002375">
    <property type="protein sequence ID" value="CAE6441173.1"/>
    <property type="molecule type" value="Genomic_DNA"/>
</dbReference>
<dbReference type="PROSITE" id="PS50822">
    <property type="entry name" value="PIWI"/>
    <property type="match status" value="1"/>
</dbReference>
<dbReference type="SMART" id="SM01163">
    <property type="entry name" value="DUF1785"/>
    <property type="match status" value="1"/>
</dbReference>
<gene>
    <name evidence="4" type="ORF">RDB_LOCUS75661</name>
</gene>
<evidence type="ECO:0000259" key="3">
    <source>
        <dbReference type="PROSITE" id="PS50822"/>
    </source>
</evidence>
<dbReference type="CDD" id="cd02846">
    <property type="entry name" value="PAZ_argonaute_like"/>
    <property type="match status" value="1"/>
</dbReference>
<dbReference type="Pfam" id="PF16486">
    <property type="entry name" value="ArgoN"/>
    <property type="match status" value="1"/>
</dbReference>
<dbReference type="InterPro" id="IPR036397">
    <property type="entry name" value="RNaseH_sf"/>
</dbReference>
<organism evidence="4 5">
    <name type="scientific">Rhizoctonia solani</name>
    <dbReference type="NCBI Taxonomy" id="456999"/>
    <lineage>
        <taxon>Eukaryota</taxon>
        <taxon>Fungi</taxon>
        <taxon>Dikarya</taxon>
        <taxon>Basidiomycota</taxon>
        <taxon>Agaricomycotina</taxon>
        <taxon>Agaricomycetes</taxon>
        <taxon>Cantharellales</taxon>
        <taxon>Ceratobasidiaceae</taxon>
        <taxon>Rhizoctonia</taxon>
    </lineage>
</organism>
<dbReference type="Pfam" id="PF16487">
    <property type="entry name" value="ArgoMid"/>
    <property type="match status" value="1"/>
</dbReference>
<dbReference type="InterPro" id="IPR045246">
    <property type="entry name" value="Piwi_ago-like"/>
</dbReference>
<dbReference type="InterPro" id="IPR012337">
    <property type="entry name" value="RNaseH-like_sf"/>
</dbReference>
<dbReference type="InterPro" id="IPR003165">
    <property type="entry name" value="Piwi"/>
</dbReference>
<dbReference type="Proteomes" id="UP000663843">
    <property type="component" value="Unassembled WGS sequence"/>
</dbReference>
<dbReference type="SUPFAM" id="SSF53098">
    <property type="entry name" value="Ribonuclease H-like"/>
    <property type="match status" value="1"/>
</dbReference>
<dbReference type="Gene3D" id="3.30.420.10">
    <property type="entry name" value="Ribonuclease H-like superfamily/Ribonuclease H"/>
    <property type="match status" value="1"/>
</dbReference>
<evidence type="ECO:0008006" key="6">
    <source>
        <dbReference type="Google" id="ProtNLM"/>
    </source>
</evidence>
<dbReference type="Pfam" id="PF02170">
    <property type="entry name" value="PAZ"/>
    <property type="match status" value="1"/>
</dbReference>
<dbReference type="Gene3D" id="3.40.50.2300">
    <property type="match status" value="1"/>
</dbReference>
<dbReference type="InterPro" id="IPR032473">
    <property type="entry name" value="Argonaute_Mid_dom"/>
</dbReference>
<proteinExistence type="predicted"/>
<feature type="region of interest" description="Disordered" evidence="1">
    <location>
        <begin position="1"/>
        <end position="91"/>
    </location>
</feature>
<evidence type="ECO:0000259" key="2">
    <source>
        <dbReference type="PROSITE" id="PS50821"/>
    </source>
</evidence>
<name>A0A8H3AUZ6_9AGAM</name>
<dbReference type="Gene3D" id="2.170.260.10">
    <property type="entry name" value="paz domain"/>
    <property type="match status" value="1"/>
</dbReference>
<protein>
    <recommendedName>
        <fullName evidence="6">Protein argonaute-2</fullName>
    </recommendedName>
</protein>
<dbReference type="PANTHER" id="PTHR22891">
    <property type="entry name" value="EUKARYOTIC TRANSLATION INITIATION FACTOR 2C"/>
    <property type="match status" value="1"/>
</dbReference>
<dbReference type="InterPro" id="IPR036085">
    <property type="entry name" value="PAZ_dom_sf"/>
</dbReference>
<dbReference type="InterPro" id="IPR003100">
    <property type="entry name" value="PAZ_dom"/>
</dbReference>
<dbReference type="Pfam" id="PF16488">
    <property type="entry name" value="ArgoL2"/>
    <property type="match status" value="1"/>
</dbReference>
<dbReference type="InterPro" id="IPR032472">
    <property type="entry name" value="ArgoL2"/>
</dbReference>
<dbReference type="PROSITE" id="PS50821">
    <property type="entry name" value="PAZ"/>
    <property type="match status" value="1"/>
</dbReference>
<evidence type="ECO:0000313" key="5">
    <source>
        <dbReference type="Proteomes" id="UP000663843"/>
    </source>
</evidence>
<accession>A0A8H3AUZ6</accession>
<dbReference type="Pfam" id="PF08699">
    <property type="entry name" value="ArgoL1"/>
    <property type="match status" value="1"/>
</dbReference>
<feature type="compositionally biased region" description="Gly residues" evidence="1">
    <location>
        <begin position="38"/>
        <end position="49"/>
    </location>
</feature>
<reference evidence="4" key="1">
    <citation type="submission" date="2021-01" db="EMBL/GenBank/DDBJ databases">
        <authorList>
            <person name="Kaushik A."/>
        </authorList>
    </citation>
    <scope>NUCLEOTIDE SEQUENCE</scope>
    <source>
        <strain evidence="4">AG2-2IIIB</strain>
    </source>
</reference>
<feature type="domain" description="Piwi" evidence="3">
    <location>
        <begin position="606"/>
        <end position="915"/>
    </location>
</feature>
<dbReference type="AlphaFoldDB" id="A0A8H3AUZ6"/>
<dbReference type="SUPFAM" id="SSF101690">
    <property type="entry name" value="PAZ domain"/>
    <property type="match status" value="1"/>
</dbReference>
<dbReference type="CDD" id="cd04657">
    <property type="entry name" value="Piwi_ago-like"/>
    <property type="match status" value="1"/>
</dbReference>
<evidence type="ECO:0000313" key="4">
    <source>
        <dbReference type="EMBL" id="CAE6441173.1"/>
    </source>
</evidence>
<sequence>MPPQQRGRGRGRGAPPGSERGGSPGPRGRGDGDRGRGGQRGARGGGGGDRGSRSHSRGGGGPRGRGGFAPRYDAVPAPDYPHDEGEATGVDAPTIADGVKTVGVKRPPTRGTAGRPLTVTTNNFKITLPEATFHHYDVIQLDEPKPIKWNHELIRVLQEHVAPVIFTPRAVYDGRKNLFASRRLPLAGGNGNAQTFEISLQPPQPGGRPPRIYNVTLKHVGEINPILLQRYQEGRQSINDQVLTAFTAINVVVRMAPVSRYPFNTRSFFTDKEVRPIGGGIELWRGYFQSVRPGLASMLINIDISTGAMYSPGPMIGVCQQILTNNSPNSLVPGQGLSDRDRIKLQRFLANVRFVTTHDERNGPGTSKPKVLRRISSQSANTRMFTNSEGNEMSVAQYFQSRGTNLVYPNYVCIETSSGAAYPIELCSIIPGQLMRRQVPPNLVNSVLDFSTKKPKERLNSIVAGHSVLQYGQSDYMRQFRMTVSERPEKCLARVLPTPALNYGEDSKSRQIRPKDGSWNLRDKKFFEGGVCQGWALVVFDQRNIRQGDAEIIVRGLKEQADLLGIRAISSNPHIVFPPAQYLDVAQQLRSAGQRVYQQTKAPPSLIVVVLPENSADLYQAVKHFGDVTQGVATQCLRSNKCKGARSQYWANVCLKINAKLGGINNVLDHNDNNLRFLTDAANPSIILGADVMHPAPGAAGRPSFAGLVGSIDSNASHYTAVNQAQDSRVEMIHGLEGMVYEVIGRHAYWKSRHEQRRNVFPNRLLYYRDGVSEGQFPHILSIELPAIRAACKRHKINPKITVVVVGKRHHVRFFPTHGGEDKSGNCPAGTVVDDVVGHPTEFDFYLQSHGGLLGTSRSSHYSVLHDENNFTPDGMQAVSFALCHVYARATRSVSIPAPVYYADLVCERAKNHYDPSFGYASVDDTETVASGASNAAVQRFKDNFKKTHDAQRYKMYFQ</sequence>
<dbReference type="Pfam" id="PF02171">
    <property type="entry name" value="Piwi"/>
    <property type="match status" value="1"/>
</dbReference>
<evidence type="ECO:0000256" key="1">
    <source>
        <dbReference type="SAM" id="MobiDB-lite"/>
    </source>
</evidence>
<dbReference type="SMART" id="SM00950">
    <property type="entry name" value="Piwi"/>
    <property type="match status" value="1"/>
</dbReference>
<dbReference type="GO" id="GO:0003723">
    <property type="term" value="F:RNA binding"/>
    <property type="evidence" value="ECO:0007669"/>
    <property type="project" value="InterPro"/>
</dbReference>